<evidence type="ECO:0000256" key="1">
    <source>
        <dbReference type="ARBA" id="ARBA00023015"/>
    </source>
</evidence>
<dbReference type="PATRIC" id="fig|656366.3.peg.2822"/>
<dbReference type="Gene3D" id="1.10.357.10">
    <property type="entry name" value="Tetracycline Repressor, domain 2"/>
    <property type="match status" value="1"/>
</dbReference>
<evidence type="ECO:0000256" key="4">
    <source>
        <dbReference type="PROSITE-ProRule" id="PRU00335"/>
    </source>
</evidence>
<accession>A0A0M3UGF8</accession>
<dbReference type="Pfam" id="PF00440">
    <property type="entry name" value="TetR_N"/>
    <property type="match status" value="1"/>
</dbReference>
<dbReference type="PANTHER" id="PTHR30055">
    <property type="entry name" value="HTH-TYPE TRANSCRIPTIONAL REGULATOR RUTR"/>
    <property type="match status" value="1"/>
</dbReference>
<dbReference type="KEGG" id="aaq:AOC05_13070"/>
<dbReference type="PANTHER" id="PTHR30055:SF234">
    <property type="entry name" value="HTH-TYPE TRANSCRIPTIONAL REGULATOR BETI"/>
    <property type="match status" value="1"/>
</dbReference>
<dbReference type="GO" id="GO:0000976">
    <property type="term" value="F:transcription cis-regulatory region binding"/>
    <property type="evidence" value="ECO:0007669"/>
    <property type="project" value="TreeGrafter"/>
</dbReference>
<dbReference type="RefSeq" id="WP_062007607.1">
    <property type="nucleotide sequence ID" value="NZ_CP012677.1"/>
</dbReference>
<dbReference type="AlphaFoldDB" id="A0A0M3UGF8"/>
<keyword evidence="1" id="KW-0805">Transcription regulation</keyword>
<dbReference type="GO" id="GO:0003700">
    <property type="term" value="F:DNA-binding transcription factor activity"/>
    <property type="evidence" value="ECO:0007669"/>
    <property type="project" value="TreeGrafter"/>
</dbReference>
<dbReference type="InterPro" id="IPR001647">
    <property type="entry name" value="HTH_TetR"/>
</dbReference>
<dbReference type="InterPro" id="IPR041479">
    <property type="entry name" value="TetR_CgmR_C"/>
</dbReference>
<dbReference type="InterPro" id="IPR050109">
    <property type="entry name" value="HTH-type_TetR-like_transc_reg"/>
</dbReference>
<keyword evidence="2 4" id="KW-0238">DNA-binding</keyword>
<sequence>MTNQPPARDRVLDAYGELLINDGPLAATLDAVAAAAGVSKGGLLYHFKSKEALTEGLVNQLRELAEADFTAMSKDPRGCASYYVRTSVFGESTFDRVIVAAMRLAQGEDSTVRQAFAEIHATWYKLILSDIGDPTVARAVMLLGDGLYYNAALFGMASGSEHTTVDGEAVDVEALLEVVAQMRSGPRS</sequence>
<feature type="DNA-binding region" description="H-T-H motif" evidence="4">
    <location>
        <begin position="28"/>
        <end position="47"/>
    </location>
</feature>
<dbReference type="Proteomes" id="UP000062833">
    <property type="component" value="Chromosome"/>
</dbReference>
<keyword evidence="7" id="KW-1185">Reference proteome</keyword>
<dbReference type="PROSITE" id="PS50977">
    <property type="entry name" value="HTH_TETR_2"/>
    <property type="match status" value="1"/>
</dbReference>
<evidence type="ECO:0000313" key="6">
    <source>
        <dbReference type="EMBL" id="ALE93025.1"/>
    </source>
</evidence>
<dbReference type="Pfam" id="PF17937">
    <property type="entry name" value="TetR_C_28"/>
    <property type="match status" value="1"/>
</dbReference>
<evidence type="ECO:0000259" key="5">
    <source>
        <dbReference type="PROSITE" id="PS50977"/>
    </source>
</evidence>
<keyword evidence="3" id="KW-0804">Transcription</keyword>
<dbReference type="SUPFAM" id="SSF46689">
    <property type="entry name" value="Homeodomain-like"/>
    <property type="match status" value="1"/>
</dbReference>
<organism evidence="6 7">
    <name type="scientific">Arthrobacter alpinus</name>
    <dbReference type="NCBI Taxonomy" id="656366"/>
    <lineage>
        <taxon>Bacteria</taxon>
        <taxon>Bacillati</taxon>
        <taxon>Actinomycetota</taxon>
        <taxon>Actinomycetes</taxon>
        <taxon>Micrococcales</taxon>
        <taxon>Micrococcaceae</taxon>
        <taxon>Arthrobacter</taxon>
    </lineage>
</organism>
<evidence type="ECO:0000313" key="7">
    <source>
        <dbReference type="Proteomes" id="UP000062833"/>
    </source>
</evidence>
<feature type="domain" description="HTH tetR-type" evidence="5">
    <location>
        <begin position="5"/>
        <end position="65"/>
    </location>
</feature>
<dbReference type="EMBL" id="CP012677">
    <property type="protein sequence ID" value="ALE93025.1"/>
    <property type="molecule type" value="Genomic_DNA"/>
</dbReference>
<name>A0A0M3UGF8_9MICC</name>
<dbReference type="PRINTS" id="PR00455">
    <property type="entry name" value="HTHTETR"/>
</dbReference>
<dbReference type="OrthoDB" id="9806334at2"/>
<dbReference type="InterPro" id="IPR009057">
    <property type="entry name" value="Homeodomain-like_sf"/>
</dbReference>
<proteinExistence type="predicted"/>
<reference evidence="7" key="1">
    <citation type="submission" date="2015-09" db="EMBL/GenBank/DDBJ databases">
        <title>Complete genome of Arthrobacter alpinus strain R3.8.</title>
        <authorList>
            <person name="See-Too W.S."/>
            <person name="Chan K.G."/>
        </authorList>
    </citation>
    <scope>NUCLEOTIDE SEQUENCE [LARGE SCALE GENOMIC DNA]</scope>
    <source>
        <strain evidence="7">R3.8</strain>
    </source>
</reference>
<evidence type="ECO:0000256" key="3">
    <source>
        <dbReference type="ARBA" id="ARBA00023163"/>
    </source>
</evidence>
<protein>
    <recommendedName>
        <fullName evidence="5">HTH tetR-type domain-containing protein</fullName>
    </recommendedName>
</protein>
<gene>
    <name evidence="6" type="ORF">AOC05_13070</name>
</gene>
<evidence type="ECO:0000256" key="2">
    <source>
        <dbReference type="ARBA" id="ARBA00023125"/>
    </source>
</evidence>